<reference evidence="2 3" key="1">
    <citation type="submission" date="2019-08" db="EMBL/GenBank/DDBJ databases">
        <title>Five species of Acinetobacter isolated from floral nectar and animal pollinators.</title>
        <authorList>
            <person name="Hendry T.A."/>
        </authorList>
    </citation>
    <scope>NUCLEOTIDE SEQUENCE [LARGE SCALE GENOMIC DNA]</scope>
    <source>
        <strain evidence="2 3">MD18.27</strain>
    </source>
</reference>
<comment type="caution">
    <text evidence="2">The sequence shown here is derived from an EMBL/GenBank/DDBJ whole genome shotgun (WGS) entry which is preliminary data.</text>
</comment>
<evidence type="ECO:0000256" key="1">
    <source>
        <dbReference type="SAM" id="Phobius"/>
    </source>
</evidence>
<gene>
    <name evidence="2" type="ORF">I2F25_02875</name>
</gene>
<dbReference type="Proteomes" id="UP001339883">
    <property type="component" value="Unassembled WGS sequence"/>
</dbReference>
<keyword evidence="3" id="KW-1185">Reference proteome</keyword>
<feature type="transmembrane region" description="Helical" evidence="1">
    <location>
        <begin position="82"/>
        <end position="104"/>
    </location>
</feature>
<feature type="transmembrane region" description="Helical" evidence="1">
    <location>
        <begin position="41"/>
        <end position="62"/>
    </location>
</feature>
<feature type="transmembrane region" description="Helical" evidence="1">
    <location>
        <begin position="6"/>
        <end position="29"/>
    </location>
</feature>
<dbReference type="InterPro" id="IPR031876">
    <property type="entry name" value="DUF4760"/>
</dbReference>
<keyword evidence="1" id="KW-0812">Transmembrane</keyword>
<name>A0ABU6DQ69_9GAMM</name>
<dbReference type="Pfam" id="PF15956">
    <property type="entry name" value="DUF4760"/>
    <property type="match status" value="1"/>
</dbReference>
<keyword evidence="1" id="KW-0472">Membrane</keyword>
<sequence>MSIDNILLLRTVLVFVPYIILAYIANKYVKDKFFLKPRTHIQLALIMISLIILFIEIVIWNLCIEDRNFLGFSLADFTGSRGSQSSSILVLLGIVAAVFGWLFTSRNQVLAATRNHSIQSLMSSRFSTAYSDRIEKANGIYERCMKAGCFKLKIEHICYEDNKDGCHHHNKSHIISYEDKKNLFYILNYLEFVAVGIRFGDFDEQLIKNTLGSIVVANYEFLELIIKDRQKNNPSNFEHITQLYNRWKR</sequence>
<proteinExistence type="predicted"/>
<dbReference type="RefSeq" id="WP_195771803.1">
    <property type="nucleotide sequence ID" value="NZ_VTDN01000002.1"/>
</dbReference>
<keyword evidence="1" id="KW-1133">Transmembrane helix</keyword>
<protein>
    <submittedName>
        <fullName evidence="2">DUF4760 domain-containing protein</fullName>
    </submittedName>
</protein>
<evidence type="ECO:0000313" key="3">
    <source>
        <dbReference type="Proteomes" id="UP001339883"/>
    </source>
</evidence>
<evidence type="ECO:0000313" key="2">
    <source>
        <dbReference type="EMBL" id="MEB5476010.1"/>
    </source>
</evidence>
<accession>A0ABU6DQ69</accession>
<organism evidence="2 3">
    <name type="scientific">Acinetobacter pollinis</name>
    <dbReference type="NCBI Taxonomy" id="2605270"/>
    <lineage>
        <taxon>Bacteria</taxon>
        <taxon>Pseudomonadati</taxon>
        <taxon>Pseudomonadota</taxon>
        <taxon>Gammaproteobacteria</taxon>
        <taxon>Moraxellales</taxon>
        <taxon>Moraxellaceae</taxon>
        <taxon>Acinetobacter</taxon>
    </lineage>
</organism>
<dbReference type="EMBL" id="VTDN01000002">
    <property type="protein sequence ID" value="MEB5476010.1"/>
    <property type="molecule type" value="Genomic_DNA"/>
</dbReference>